<keyword evidence="6" id="KW-1185">Reference proteome</keyword>
<dbReference type="EMBL" id="CAJNOK010000070">
    <property type="protein sequence ID" value="CAF0727058.1"/>
    <property type="molecule type" value="Genomic_DNA"/>
</dbReference>
<evidence type="ECO:0000313" key="6">
    <source>
        <dbReference type="Proteomes" id="UP000663829"/>
    </source>
</evidence>
<evidence type="ECO:0000313" key="4">
    <source>
        <dbReference type="EMBL" id="CAF3500897.1"/>
    </source>
</evidence>
<dbReference type="EMBL" id="CAJNOQ010019523">
    <property type="protein sequence ID" value="CAF1451877.1"/>
    <property type="molecule type" value="Genomic_DNA"/>
</dbReference>
<sequence>MIKTKSHMLVSPDEIATIGKVLSKYGVSIAKYNKMFSQQVAFSSEDMNVEEIVEERPQQTAATTESQTTRQSLCRNLSRSVDLPEMQFSPLRYSSKNRKALVAPLTSPKLVTMFSQPGKRPAPIAAEVPNDRKHYGQYTHTSRRGVKSPGLLREKNKLTNRCDTTFARTGHRLFHDFS</sequence>
<proteinExistence type="predicted"/>
<dbReference type="AlphaFoldDB" id="A0A815PNJ5"/>
<dbReference type="EMBL" id="CAJOBA010000070">
    <property type="protein sequence ID" value="CAF3500897.1"/>
    <property type="molecule type" value="Genomic_DNA"/>
</dbReference>
<gene>
    <name evidence="3" type="ORF">GPM918_LOCUS34766</name>
    <name evidence="2" type="ORF">OVA965_LOCUS510</name>
    <name evidence="5" type="ORF">SRO942_LOCUS35472</name>
    <name evidence="4" type="ORF">TMI583_LOCUS510</name>
</gene>
<evidence type="ECO:0000256" key="1">
    <source>
        <dbReference type="SAM" id="MobiDB-lite"/>
    </source>
</evidence>
<evidence type="ECO:0000313" key="3">
    <source>
        <dbReference type="EMBL" id="CAF1451877.1"/>
    </source>
</evidence>
<evidence type="ECO:0000313" key="2">
    <source>
        <dbReference type="EMBL" id="CAF0727058.1"/>
    </source>
</evidence>
<organism evidence="3 6">
    <name type="scientific">Didymodactylos carnosus</name>
    <dbReference type="NCBI Taxonomy" id="1234261"/>
    <lineage>
        <taxon>Eukaryota</taxon>
        <taxon>Metazoa</taxon>
        <taxon>Spiralia</taxon>
        <taxon>Gnathifera</taxon>
        <taxon>Rotifera</taxon>
        <taxon>Eurotatoria</taxon>
        <taxon>Bdelloidea</taxon>
        <taxon>Philodinida</taxon>
        <taxon>Philodinidae</taxon>
        <taxon>Didymodactylos</taxon>
    </lineage>
</organism>
<dbReference type="Proteomes" id="UP000682733">
    <property type="component" value="Unassembled WGS sequence"/>
</dbReference>
<feature type="region of interest" description="Disordered" evidence="1">
    <location>
        <begin position="54"/>
        <end position="73"/>
    </location>
</feature>
<dbReference type="Proteomes" id="UP000663829">
    <property type="component" value="Unassembled WGS sequence"/>
</dbReference>
<dbReference type="Proteomes" id="UP000677228">
    <property type="component" value="Unassembled WGS sequence"/>
</dbReference>
<comment type="caution">
    <text evidence="3">The sequence shown here is derived from an EMBL/GenBank/DDBJ whole genome shotgun (WGS) entry which is preliminary data.</text>
</comment>
<dbReference type="Proteomes" id="UP000681722">
    <property type="component" value="Unassembled WGS sequence"/>
</dbReference>
<reference evidence="3" key="1">
    <citation type="submission" date="2021-02" db="EMBL/GenBank/DDBJ databases">
        <authorList>
            <person name="Nowell W R."/>
        </authorList>
    </citation>
    <scope>NUCLEOTIDE SEQUENCE</scope>
</reference>
<name>A0A815PNJ5_9BILA</name>
<evidence type="ECO:0000313" key="5">
    <source>
        <dbReference type="EMBL" id="CAF4324924.1"/>
    </source>
</evidence>
<feature type="compositionally biased region" description="Low complexity" evidence="1">
    <location>
        <begin position="58"/>
        <end position="72"/>
    </location>
</feature>
<protein>
    <submittedName>
        <fullName evidence="3">Uncharacterized protein</fullName>
    </submittedName>
</protein>
<accession>A0A815PNJ5</accession>
<dbReference type="EMBL" id="CAJOBC010084973">
    <property type="protein sequence ID" value="CAF4324924.1"/>
    <property type="molecule type" value="Genomic_DNA"/>
</dbReference>